<dbReference type="Proteomes" id="UP000013909">
    <property type="component" value="Unassembled WGS sequence"/>
</dbReference>
<keyword evidence="3" id="KW-1185">Reference proteome</keyword>
<reference evidence="2 3" key="1">
    <citation type="submission" date="2013-02" db="EMBL/GenBank/DDBJ databases">
        <title>A novel strain isolated from Lonar lake, Maharashtra, India.</title>
        <authorList>
            <person name="Singh A."/>
        </authorList>
    </citation>
    <scope>NUCLEOTIDE SEQUENCE [LARGE SCALE GENOMIC DNA]</scope>
    <source>
        <strain evidence="2 3">AK24</strain>
    </source>
</reference>
<evidence type="ECO:0000313" key="2">
    <source>
        <dbReference type="EMBL" id="EON77760.1"/>
    </source>
</evidence>
<sequence>MFVLNRHPSIANNFLAEMRSTTLQQNRLVFRKNLERLGEIMAYEISKELTYSDKQIDTPLGKTTIPIQIDPPVVIAVLRAAIPYFNGVLNFFDKAESGFIGAFRKEQTDNEPVEIELGYSAAPSLDKRQVIIVDPMLATGKSFVESATALLKYGRPDTFHLLSVIASPEGVDFIEKNLRLPFKIWTCALDEKLDSHSYIVPGLGDAGDLSFGSKLSR</sequence>
<dbReference type="SUPFAM" id="SSF53271">
    <property type="entry name" value="PRTase-like"/>
    <property type="match status" value="1"/>
</dbReference>
<name>R7ZUD8_9BACT</name>
<dbReference type="PATRIC" id="fig|1288963.3.peg.1668"/>
<dbReference type="EMBL" id="AQHR01000049">
    <property type="protein sequence ID" value="EON77760.1"/>
    <property type="molecule type" value="Genomic_DNA"/>
</dbReference>
<dbReference type="Pfam" id="PF14681">
    <property type="entry name" value="UPRTase"/>
    <property type="match status" value="1"/>
</dbReference>
<proteinExistence type="predicted"/>
<keyword evidence="2" id="KW-0808">Transferase</keyword>
<dbReference type="OrthoDB" id="9781675at2"/>
<dbReference type="InterPro" id="IPR050137">
    <property type="entry name" value="PyrR_bifunctional"/>
</dbReference>
<dbReference type="STRING" id="1232681.ADIS_1679"/>
<dbReference type="InterPro" id="IPR000836">
    <property type="entry name" value="PRTase_dom"/>
</dbReference>
<dbReference type="CDD" id="cd06223">
    <property type="entry name" value="PRTases_typeI"/>
    <property type="match status" value="1"/>
</dbReference>
<protein>
    <submittedName>
        <fullName evidence="2">Uracil phosphoribosyltransferase</fullName>
        <ecNumber evidence="2">2.4.2.9</ecNumber>
    </submittedName>
</protein>
<dbReference type="InterPro" id="IPR029057">
    <property type="entry name" value="PRTase-like"/>
</dbReference>
<evidence type="ECO:0000259" key="1">
    <source>
        <dbReference type="Pfam" id="PF14681"/>
    </source>
</evidence>
<dbReference type="PANTHER" id="PTHR11608:SF0">
    <property type="entry name" value="BIFUNCTIONAL PROTEIN PYRR"/>
    <property type="match status" value="1"/>
</dbReference>
<dbReference type="PANTHER" id="PTHR11608">
    <property type="entry name" value="BIFUNCTIONAL PROTEIN PYRR"/>
    <property type="match status" value="1"/>
</dbReference>
<dbReference type="AlphaFoldDB" id="R7ZUD8"/>
<dbReference type="EC" id="2.4.2.9" evidence="2"/>
<feature type="domain" description="Phosphoribosyltransferase" evidence="1">
    <location>
        <begin position="11"/>
        <end position="212"/>
    </location>
</feature>
<dbReference type="Gene3D" id="3.40.50.2020">
    <property type="match status" value="1"/>
</dbReference>
<keyword evidence="2" id="KW-0328">Glycosyltransferase</keyword>
<comment type="caution">
    <text evidence="2">The sequence shown here is derived from an EMBL/GenBank/DDBJ whole genome shotgun (WGS) entry which is preliminary data.</text>
</comment>
<dbReference type="NCBIfam" id="NF001097">
    <property type="entry name" value="PRK00129.1"/>
    <property type="match status" value="1"/>
</dbReference>
<gene>
    <name evidence="2" type="ORF">ADIS_1679</name>
</gene>
<evidence type="ECO:0000313" key="3">
    <source>
        <dbReference type="Proteomes" id="UP000013909"/>
    </source>
</evidence>
<organism evidence="2 3">
    <name type="scientific">Lunatimonas lonarensis</name>
    <dbReference type="NCBI Taxonomy" id="1232681"/>
    <lineage>
        <taxon>Bacteria</taxon>
        <taxon>Pseudomonadati</taxon>
        <taxon>Bacteroidota</taxon>
        <taxon>Cytophagia</taxon>
        <taxon>Cytophagales</taxon>
        <taxon>Cyclobacteriaceae</taxon>
    </lineage>
</organism>
<dbReference type="GO" id="GO:0004845">
    <property type="term" value="F:uracil phosphoribosyltransferase activity"/>
    <property type="evidence" value="ECO:0007669"/>
    <property type="project" value="UniProtKB-EC"/>
</dbReference>
<dbReference type="RefSeq" id="WP_010853818.1">
    <property type="nucleotide sequence ID" value="NZ_AQHR01000049.1"/>
</dbReference>
<accession>R7ZUD8</accession>